<dbReference type="EMBL" id="AM442773">
    <property type="protein sequence ID" value="CAN76282.1"/>
    <property type="molecule type" value="Genomic_DNA"/>
</dbReference>
<evidence type="ECO:0000313" key="2">
    <source>
        <dbReference type="EMBL" id="CAN76282.1"/>
    </source>
</evidence>
<gene>
    <name evidence="2" type="ORF">VITISV_027196</name>
</gene>
<sequence>MNLWRTRSSIVFDNARRVVVASKGLDNLREIIDVEEDGREQKSRVARACKSTTVGEGRSILVRSQGCNLCFMMSLRFDESDEMGFAFTMVWDGERVDLYTYARCIETDCMCKSSSGNTCWDVCSGRTSAVTLRLHKGFYHERFQDIVKDSIPHLVIAPNAGIAAYSSWLPTIELIKELNVPAVFSDYCEEASHLASCCISTVTGHPMTIPLVCYFICSSSVLRVLPKNIPVSLEPIEYRTEEVLFKRRNMDCDRLSEVTQHDLRLMAMVRTTYPDKGEQRSGRGFESVVCPLGETRVESWRATCRMGECCVGLPRRCLGGSLHDCLLIIE</sequence>
<feature type="domain" description="Mitochondrial splicing suppressor 51-like C-terminal" evidence="1">
    <location>
        <begin position="116"/>
        <end position="204"/>
    </location>
</feature>
<protein>
    <recommendedName>
        <fullName evidence="1">Mitochondrial splicing suppressor 51-like C-terminal domain-containing protein</fullName>
    </recommendedName>
</protein>
<organism evidence="2">
    <name type="scientific">Vitis vinifera</name>
    <name type="common">Grape</name>
    <dbReference type="NCBI Taxonomy" id="29760"/>
    <lineage>
        <taxon>Eukaryota</taxon>
        <taxon>Viridiplantae</taxon>
        <taxon>Streptophyta</taxon>
        <taxon>Embryophyta</taxon>
        <taxon>Tracheophyta</taxon>
        <taxon>Spermatophyta</taxon>
        <taxon>Magnoliopsida</taxon>
        <taxon>eudicotyledons</taxon>
        <taxon>Gunneridae</taxon>
        <taxon>Pentapetalae</taxon>
        <taxon>rosids</taxon>
        <taxon>Vitales</taxon>
        <taxon>Vitaceae</taxon>
        <taxon>Viteae</taxon>
        <taxon>Vitis</taxon>
    </lineage>
</organism>
<evidence type="ECO:0000259" key="1">
    <source>
        <dbReference type="Pfam" id="PF20179"/>
    </source>
</evidence>
<dbReference type="Pfam" id="PF20179">
    <property type="entry name" value="MSS51_C"/>
    <property type="match status" value="1"/>
</dbReference>
<dbReference type="AlphaFoldDB" id="A5B0X5"/>
<dbReference type="ExpressionAtlas" id="A5B0X5">
    <property type="expression patterns" value="baseline and differential"/>
</dbReference>
<reference evidence="2" key="1">
    <citation type="journal article" date="2007" name="PLoS ONE">
        <title>The first genome sequence of an elite grapevine cultivar (Pinot noir Vitis vinifera L.): coping with a highly heterozygous genome.</title>
        <authorList>
            <person name="Velasco R."/>
            <person name="Zharkikh A."/>
            <person name="Troggio M."/>
            <person name="Cartwright D.A."/>
            <person name="Cestaro A."/>
            <person name="Pruss D."/>
            <person name="Pindo M."/>
            <person name="FitzGerald L.M."/>
            <person name="Vezzulli S."/>
            <person name="Reid J."/>
            <person name="Malacarne G."/>
            <person name="Iliev D."/>
            <person name="Coppola G."/>
            <person name="Wardell B."/>
            <person name="Micheletti D."/>
            <person name="Macalma T."/>
            <person name="Facci M."/>
            <person name="Mitchell J.T."/>
            <person name="Perazzolli M."/>
            <person name="Eldredge G."/>
            <person name="Gatto P."/>
            <person name="Oyzerski R."/>
            <person name="Moretto M."/>
            <person name="Gutin N."/>
            <person name="Stefanini M."/>
            <person name="Chen Y."/>
            <person name="Segala C."/>
            <person name="Davenport C."/>
            <person name="Dematte L."/>
            <person name="Mraz A."/>
            <person name="Battilana J."/>
            <person name="Stormo K."/>
            <person name="Costa F."/>
            <person name="Tao Q."/>
            <person name="Si-Ammour A."/>
            <person name="Harkins T."/>
            <person name="Lackey A."/>
            <person name="Perbost C."/>
            <person name="Taillon B."/>
            <person name="Stella A."/>
            <person name="Solovyev V."/>
            <person name="Fawcett J.A."/>
            <person name="Sterck L."/>
            <person name="Vandepoele K."/>
            <person name="Grando S.M."/>
            <person name="Toppo S."/>
            <person name="Moser C."/>
            <person name="Lanchbury J."/>
            <person name="Bogden R."/>
            <person name="Skolnick M."/>
            <person name="Sgaramella V."/>
            <person name="Bhatnagar S.K."/>
            <person name="Fontana P."/>
            <person name="Gutin A."/>
            <person name="Van de Peer Y."/>
            <person name="Salamini F."/>
            <person name="Viola R."/>
        </authorList>
    </citation>
    <scope>NUCLEOTIDE SEQUENCE</scope>
</reference>
<accession>A5B0X5</accession>
<dbReference type="InterPro" id="IPR046824">
    <property type="entry name" value="Mss51-like_C"/>
</dbReference>
<name>A5B0X5_VITVI</name>
<dbReference type="PANTHER" id="PTHR47570">
    <property type="entry name" value="ZINC ION BINDING PROTEIN"/>
    <property type="match status" value="1"/>
</dbReference>
<dbReference type="PANTHER" id="PTHR47570:SF1">
    <property type="entry name" value="ZINC ION BINDING PROTEIN"/>
    <property type="match status" value="1"/>
</dbReference>
<proteinExistence type="predicted"/>